<dbReference type="PANTHER" id="PTHR43639:SF1">
    <property type="entry name" value="SHORT-CHAIN DEHYDROGENASE_REDUCTASE FAMILY PROTEIN"/>
    <property type="match status" value="1"/>
</dbReference>
<dbReference type="EMBL" id="VDFW01000015">
    <property type="protein sequence ID" value="TNC24371.1"/>
    <property type="molecule type" value="Genomic_DNA"/>
</dbReference>
<evidence type="ECO:0000256" key="2">
    <source>
        <dbReference type="ARBA" id="ARBA00023002"/>
    </source>
</evidence>
<dbReference type="PRINTS" id="PR00081">
    <property type="entry name" value="GDHRDH"/>
</dbReference>
<dbReference type="GO" id="GO:0016491">
    <property type="term" value="F:oxidoreductase activity"/>
    <property type="evidence" value="ECO:0007669"/>
    <property type="project" value="UniProtKB-KW"/>
</dbReference>
<evidence type="ECO:0000256" key="1">
    <source>
        <dbReference type="ARBA" id="ARBA00006484"/>
    </source>
</evidence>
<dbReference type="PRINTS" id="PR00080">
    <property type="entry name" value="SDRFAMILY"/>
</dbReference>
<dbReference type="AlphaFoldDB" id="A0A5C4LXQ0"/>
<dbReference type="CDD" id="cd05233">
    <property type="entry name" value="SDR_c"/>
    <property type="match status" value="1"/>
</dbReference>
<keyword evidence="2" id="KW-0560">Oxidoreductase</keyword>
<dbReference type="Pfam" id="PF00106">
    <property type="entry name" value="adh_short"/>
    <property type="match status" value="1"/>
</dbReference>
<dbReference type="PANTHER" id="PTHR43639">
    <property type="entry name" value="OXIDOREDUCTASE, SHORT-CHAIN DEHYDROGENASE/REDUCTASE FAMILY (AFU_ORTHOLOGUE AFUA_5G02870)"/>
    <property type="match status" value="1"/>
</dbReference>
<accession>A0A5C4LXQ0</accession>
<protein>
    <submittedName>
        <fullName evidence="5">SDR family oxidoreductase</fullName>
    </submittedName>
</protein>
<comment type="similarity">
    <text evidence="1 3">Belongs to the short-chain dehydrogenases/reductases (SDR) family.</text>
</comment>
<feature type="region of interest" description="Disordered" evidence="4">
    <location>
        <begin position="1"/>
        <end position="22"/>
    </location>
</feature>
<sequence>MSHGEAPRGGRDGGGFVRQDRADAGVSRRRGVLVTGAASGLGRAVALAFAEWGDRVAVHYNSNRTEAEATLKSLPGNGHALIQGDITVAAREIADTAEQVLGGVDVLVNNAAVVTTTATAHPLAETSFEHWQQMWRDSVEVNLLGAADLTYWVARHMIERGAAGHVVNVGSRGAFRGEPDHPAYGATKAALHSMGQSLAVSLAPYGISVASVAPGFIATERVADWLTGERGAELRAQSPFGRVAEPREIAAAIVHLAGSQWASGAILDLNGASYLRT</sequence>
<evidence type="ECO:0000256" key="4">
    <source>
        <dbReference type="SAM" id="MobiDB-lite"/>
    </source>
</evidence>
<organism evidence="5 6">
    <name type="scientific">Amycolatopsis alkalitolerans</name>
    <dbReference type="NCBI Taxonomy" id="2547244"/>
    <lineage>
        <taxon>Bacteria</taxon>
        <taxon>Bacillati</taxon>
        <taxon>Actinomycetota</taxon>
        <taxon>Actinomycetes</taxon>
        <taxon>Pseudonocardiales</taxon>
        <taxon>Pseudonocardiaceae</taxon>
        <taxon>Amycolatopsis</taxon>
    </lineage>
</organism>
<dbReference type="Proteomes" id="UP000305546">
    <property type="component" value="Unassembled WGS sequence"/>
</dbReference>
<dbReference type="SUPFAM" id="SSF51735">
    <property type="entry name" value="NAD(P)-binding Rossmann-fold domains"/>
    <property type="match status" value="1"/>
</dbReference>
<dbReference type="InterPro" id="IPR002347">
    <property type="entry name" value="SDR_fam"/>
</dbReference>
<dbReference type="InterPro" id="IPR036291">
    <property type="entry name" value="NAD(P)-bd_dom_sf"/>
</dbReference>
<dbReference type="InterPro" id="IPR020904">
    <property type="entry name" value="Sc_DH/Rdtase_CS"/>
</dbReference>
<comment type="caution">
    <text evidence="5">The sequence shown here is derived from an EMBL/GenBank/DDBJ whole genome shotgun (WGS) entry which is preliminary data.</text>
</comment>
<dbReference type="Gene3D" id="3.40.50.720">
    <property type="entry name" value="NAD(P)-binding Rossmann-like Domain"/>
    <property type="match status" value="1"/>
</dbReference>
<proteinExistence type="inferred from homology"/>
<dbReference type="OrthoDB" id="9804774at2"/>
<dbReference type="PROSITE" id="PS00061">
    <property type="entry name" value="ADH_SHORT"/>
    <property type="match status" value="1"/>
</dbReference>
<keyword evidence="6" id="KW-1185">Reference proteome</keyword>
<gene>
    <name evidence="5" type="ORF">FG385_18280</name>
</gene>
<reference evidence="5 6" key="1">
    <citation type="submission" date="2019-06" db="EMBL/GenBank/DDBJ databases">
        <title>Amycolatopsis alkalitolerans sp. nov., isolated from Gastrodia elata Blume.</title>
        <authorList>
            <person name="Narsing Rao M.P."/>
            <person name="Li W.J."/>
        </authorList>
    </citation>
    <scope>NUCLEOTIDE SEQUENCE [LARGE SCALE GENOMIC DNA]</scope>
    <source>
        <strain evidence="5 6">SYSUP0005</strain>
    </source>
</reference>
<evidence type="ECO:0000256" key="3">
    <source>
        <dbReference type="RuleBase" id="RU000363"/>
    </source>
</evidence>
<name>A0A5C4LXQ0_9PSEU</name>
<feature type="compositionally biased region" description="Basic and acidic residues" evidence="4">
    <location>
        <begin position="1"/>
        <end position="11"/>
    </location>
</feature>
<evidence type="ECO:0000313" key="5">
    <source>
        <dbReference type="EMBL" id="TNC24371.1"/>
    </source>
</evidence>
<evidence type="ECO:0000313" key="6">
    <source>
        <dbReference type="Proteomes" id="UP000305546"/>
    </source>
</evidence>